<dbReference type="PRINTS" id="PR00502">
    <property type="entry name" value="NUDIXFAMILY"/>
</dbReference>
<dbReference type="InterPro" id="IPR020476">
    <property type="entry name" value="Nudix_hydrolase"/>
</dbReference>
<dbReference type="GO" id="GO:0016787">
    <property type="term" value="F:hydrolase activity"/>
    <property type="evidence" value="ECO:0007669"/>
    <property type="project" value="UniProtKB-KW"/>
</dbReference>
<dbReference type="Proteomes" id="UP001500340">
    <property type="component" value="Unassembled WGS sequence"/>
</dbReference>
<gene>
    <name evidence="5" type="ORF">GCM10008933_31270</name>
</gene>
<feature type="domain" description="Nudix hydrolase" evidence="4">
    <location>
        <begin position="17"/>
        <end position="146"/>
    </location>
</feature>
<accession>A0ABN0YK99</accession>
<dbReference type="PANTHER" id="PTHR43046">
    <property type="entry name" value="GDP-MANNOSE MANNOSYL HYDROLASE"/>
    <property type="match status" value="1"/>
</dbReference>
<dbReference type="InterPro" id="IPR000086">
    <property type="entry name" value="NUDIX_hydrolase_dom"/>
</dbReference>
<dbReference type="CDD" id="cd04677">
    <property type="entry name" value="NUDIX_Hydrolase"/>
    <property type="match status" value="1"/>
</dbReference>
<protein>
    <submittedName>
        <fullName evidence="5">NUDIX hydrolase</fullName>
    </submittedName>
</protein>
<evidence type="ECO:0000259" key="4">
    <source>
        <dbReference type="PROSITE" id="PS51462"/>
    </source>
</evidence>
<dbReference type="SUPFAM" id="SSF55811">
    <property type="entry name" value="Nudix"/>
    <property type="match status" value="1"/>
</dbReference>
<keyword evidence="6" id="KW-1185">Reference proteome</keyword>
<name>A0ABN0YK99_9BACL</name>
<comment type="cofactor">
    <cofactor evidence="1">
        <name>Mg(2+)</name>
        <dbReference type="ChEBI" id="CHEBI:18420"/>
    </cofactor>
</comment>
<dbReference type="Gene3D" id="3.90.79.10">
    <property type="entry name" value="Nucleoside Triphosphate Pyrophosphohydrolase"/>
    <property type="match status" value="1"/>
</dbReference>
<dbReference type="PROSITE" id="PS51462">
    <property type="entry name" value="NUDIX"/>
    <property type="match status" value="1"/>
</dbReference>
<dbReference type="PROSITE" id="PS00893">
    <property type="entry name" value="NUDIX_BOX"/>
    <property type="match status" value="1"/>
</dbReference>
<evidence type="ECO:0000313" key="6">
    <source>
        <dbReference type="Proteomes" id="UP001500340"/>
    </source>
</evidence>
<comment type="similarity">
    <text evidence="3">Belongs to the Nudix hydrolase family.</text>
</comment>
<dbReference type="PANTHER" id="PTHR43046:SF2">
    <property type="entry name" value="8-OXO-DGTP DIPHOSPHATASE-RELATED"/>
    <property type="match status" value="1"/>
</dbReference>
<comment type="caution">
    <text evidence="5">The sequence shown here is derived from an EMBL/GenBank/DDBJ whole genome shotgun (WGS) entry which is preliminary data.</text>
</comment>
<dbReference type="Pfam" id="PF00293">
    <property type="entry name" value="NUDIX"/>
    <property type="match status" value="1"/>
</dbReference>
<sequence length="156" mass="17760">MGYVEDLRKQVGNQPLILVRPSAAIINEFGQILLVKYRDDSWGIPGGLMELGESTEECIRRETKEEIGLDLGKLQLFDVFSGKQLYTKLRNGHEYYNVIIGYICTEFEGEIVPDGVEVIEARFYSLSEVPASTQPYIREKLYELGPKLEQILRAAK</sequence>
<evidence type="ECO:0000256" key="1">
    <source>
        <dbReference type="ARBA" id="ARBA00001946"/>
    </source>
</evidence>
<dbReference type="RefSeq" id="WP_343862816.1">
    <property type="nucleotide sequence ID" value="NZ_BAAACX010000014.1"/>
</dbReference>
<keyword evidence="2 3" id="KW-0378">Hydrolase</keyword>
<dbReference type="InterPro" id="IPR020084">
    <property type="entry name" value="NUDIX_hydrolase_CS"/>
</dbReference>
<evidence type="ECO:0000313" key="5">
    <source>
        <dbReference type="EMBL" id="GAA0398400.1"/>
    </source>
</evidence>
<reference evidence="5 6" key="1">
    <citation type="journal article" date="2019" name="Int. J. Syst. Evol. Microbiol.">
        <title>The Global Catalogue of Microorganisms (GCM) 10K type strain sequencing project: providing services to taxonomists for standard genome sequencing and annotation.</title>
        <authorList>
            <consortium name="The Broad Institute Genomics Platform"/>
            <consortium name="The Broad Institute Genome Sequencing Center for Infectious Disease"/>
            <person name="Wu L."/>
            <person name="Ma J."/>
        </authorList>
    </citation>
    <scope>NUCLEOTIDE SEQUENCE [LARGE SCALE GENOMIC DNA]</scope>
    <source>
        <strain evidence="5 6">JCM 12774</strain>
    </source>
</reference>
<dbReference type="InterPro" id="IPR015797">
    <property type="entry name" value="NUDIX_hydrolase-like_dom_sf"/>
</dbReference>
<dbReference type="EMBL" id="BAAACX010000014">
    <property type="protein sequence ID" value="GAA0398400.1"/>
    <property type="molecule type" value="Genomic_DNA"/>
</dbReference>
<evidence type="ECO:0000256" key="2">
    <source>
        <dbReference type="ARBA" id="ARBA00022801"/>
    </source>
</evidence>
<proteinExistence type="inferred from homology"/>
<organism evidence="5 6">
    <name type="scientific">Paenibacillus motobuensis</name>
    <dbReference type="NCBI Taxonomy" id="295324"/>
    <lineage>
        <taxon>Bacteria</taxon>
        <taxon>Bacillati</taxon>
        <taxon>Bacillota</taxon>
        <taxon>Bacilli</taxon>
        <taxon>Bacillales</taxon>
        <taxon>Paenibacillaceae</taxon>
        <taxon>Paenibacillus</taxon>
    </lineage>
</organism>
<evidence type="ECO:0000256" key="3">
    <source>
        <dbReference type="RuleBase" id="RU003476"/>
    </source>
</evidence>